<keyword evidence="2" id="KW-0378">Hydrolase</keyword>
<proteinExistence type="inferred from homology"/>
<protein>
    <recommendedName>
        <fullName evidence="5">Peptidase S8/S53 domain-containing protein</fullName>
    </recommendedName>
</protein>
<dbReference type="InterPro" id="IPR023827">
    <property type="entry name" value="Peptidase_S8_Asp-AS"/>
</dbReference>
<dbReference type="GO" id="GO:0004252">
    <property type="term" value="F:serine-type endopeptidase activity"/>
    <property type="evidence" value="ECO:0007669"/>
    <property type="project" value="InterPro"/>
</dbReference>
<organism evidence="6 7">
    <name type="scientific">Hucho hucho</name>
    <name type="common">huchen</name>
    <dbReference type="NCBI Taxonomy" id="62062"/>
    <lineage>
        <taxon>Eukaryota</taxon>
        <taxon>Metazoa</taxon>
        <taxon>Chordata</taxon>
        <taxon>Craniata</taxon>
        <taxon>Vertebrata</taxon>
        <taxon>Euteleostomi</taxon>
        <taxon>Actinopterygii</taxon>
        <taxon>Neopterygii</taxon>
        <taxon>Teleostei</taxon>
        <taxon>Protacanthopterygii</taxon>
        <taxon>Salmoniformes</taxon>
        <taxon>Salmonidae</taxon>
        <taxon>Salmoninae</taxon>
        <taxon>Hucho</taxon>
    </lineage>
</organism>
<dbReference type="GO" id="GO:0005615">
    <property type="term" value="C:extracellular space"/>
    <property type="evidence" value="ECO:0007669"/>
    <property type="project" value="TreeGrafter"/>
</dbReference>
<feature type="domain" description="Peptidase S8/S53" evidence="5">
    <location>
        <begin position="29"/>
        <end position="52"/>
    </location>
</feature>
<dbReference type="PANTHER" id="PTHR42884:SF8">
    <property type="entry name" value="PROPROTEIN CONVERTASE SUBTILISIN_KEXIN TYPE 6"/>
    <property type="match status" value="1"/>
</dbReference>
<comment type="similarity">
    <text evidence="4">Belongs to the peptidase S8 family.</text>
</comment>
<evidence type="ECO:0000313" key="6">
    <source>
        <dbReference type="Ensembl" id="ENSHHUP00000009285.1"/>
    </source>
</evidence>
<reference evidence="6" key="3">
    <citation type="submission" date="2025-09" db="UniProtKB">
        <authorList>
            <consortium name="Ensembl"/>
        </authorList>
    </citation>
    <scope>IDENTIFICATION</scope>
</reference>
<evidence type="ECO:0000256" key="3">
    <source>
        <dbReference type="ARBA" id="ARBA00022825"/>
    </source>
</evidence>
<dbReference type="PANTHER" id="PTHR42884">
    <property type="entry name" value="PROPROTEIN CONVERTASE SUBTILISIN/KEXIN-RELATED"/>
    <property type="match status" value="1"/>
</dbReference>
<dbReference type="SUPFAM" id="SSF52743">
    <property type="entry name" value="Subtilisin-like"/>
    <property type="match status" value="1"/>
</dbReference>
<dbReference type="GO" id="GO:0016486">
    <property type="term" value="P:peptide hormone processing"/>
    <property type="evidence" value="ECO:0007669"/>
    <property type="project" value="TreeGrafter"/>
</dbReference>
<sequence>MWYIHCTDKNNRCRSEMNILAAWQRGYTGKNVVVTILDDGIERNHPDLEQNYVSILLGSLHIVKGFVPTFLAHKLVILKTH</sequence>
<dbReference type="GeneTree" id="ENSGT00940000159506"/>
<evidence type="ECO:0000259" key="5">
    <source>
        <dbReference type="Pfam" id="PF00082"/>
    </source>
</evidence>
<dbReference type="Gene3D" id="3.40.50.200">
    <property type="entry name" value="Peptidase S8/S53 domain"/>
    <property type="match status" value="1"/>
</dbReference>
<reference evidence="6" key="2">
    <citation type="submission" date="2025-08" db="UniProtKB">
        <authorList>
            <consortium name="Ensembl"/>
        </authorList>
    </citation>
    <scope>IDENTIFICATION</scope>
</reference>
<comment type="caution">
    <text evidence="4">Lacks conserved residue(s) required for the propagation of feature annotation.</text>
</comment>
<evidence type="ECO:0000313" key="7">
    <source>
        <dbReference type="Proteomes" id="UP000314982"/>
    </source>
</evidence>
<dbReference type="PROSITE" id="PS00136">
    <property type="entry name" value="SUBTILASE_ASP"/>
    <property type="match status" value="1"/>
</dbReference>
<evidence type="ECO:0000256" key="4">
    <source>
        <dbReference type="PROSITE-ProRule" id="PRU01240"/>
    </source>
</evidence>
<evidence type="ECO:0000256" key="2">
    <source>
        <dbReference type="ARBA" id="ARBA00022801"/>
    </source>
</evidence>
<dbReference type="Proteomes" id="UP000314982">
    <property type="component" value="Unassembled WGS sequence"/>
</dbReference>
<dbReference type="InterPro" id="IPR036852">
    <property type="entry name" value="Peptidase_S8/S53_dom_sf"/>
</dbReference>
<name>A0A4W5KFS2_9TELE</name>
<accession>A0A4W5KFS2</accession>
<dbReference type="AlphaFoldDB" id="A0A4W5KFS2"/>
<dbReference type="Pfam" id="PF00082">
    <property type="entry name" value="Peptidase_S8"/>
    <property type="match status" value="1"/>
</dbReference>
<keyword evidence="7" id="KW-1185">Reference proteome</keyword>
<keyword evidence="3" id="KW-0720">Serine protease</keyword>
<dbReference type="PROSITE" id="PS51892">
    <property type="entry name" value="SUBTILASE"/>
    <property type="match status" value="1"/>
</dbReference>
<dbReference type="InterPro" id="IPR000209">
    <property type="entry name" value="Peptidase_S8/S53_dom"/>
</dbReference>
<evidence type="ECO:0000256" key="1">
    <source>
        <dbReference type="ARBA" id="ARBA00022670"/>
    </source>
</evidence>
<keyword evidence="1" id="KW-0645">Protease</keyword>
<dbReference type="GO" id="GO:0009986">
    <property type="term" value="C:cell surface"/>
    <property type="evidence" value="ECO:0007669"/>
    <property type="project" value="TreeGrafter"/>
</dbReference>
<dbReference type="GO" id="GO:0016020">
    <property type="term" value="C:membrane"/>
    <property type="evidence" value="ECO:0007669"/>
    <property type="project" value="TreeGrafter"/>
</dbReference>
<dbReference type="STRING" id="62062.ENSHHUP00000009285"/>
<dbReference type="Ensembl" id="ENSHHUT00000009572.1">
    <property type="protein sequence ID" value="ENSHHUP00000009285.1"/>
    <property type="gene ID" value="ENSHHUG00000005671.1"/>
</dbReference>
<reference evidence="7" key="1">
    <citation type="submission" date="2018-06" db="EMBL/GenBank/DDBJ databases">
        <title>Genome assembly of Danube salmon.</title>
        <authorList>
            <person name="Macqueen D.J."/>
            <person name="Gundappa M.K."/>
        </authorList>
    </citation>
    <scope>NUCLEOTIDE SEQUENCE [LARGE SCALE GENOMIC DNA]</scope>
</reference>